<name>A0A2V5IY50_9EURO</name>
<evidence type="ECO:0000256" key="1">
    <source>
        <dbReference type="SAM" id="MobiDB-lite"/>
    </source>
</evidence>
<feature type="compositionally biased region" description="Basic and acidic residues" evidence="1">
    <location>
        <begin position="14"/>
        <end position="23"/>
    </location>
</feature>
<protein>
    <submittedName>
        <fullName evidence="2">Uncharacterized protein</fullName>
    </submittedName>
</protein>
<gene>
    <name evidence="2" type="ORF">BP00DRAFT_103515</name>
</gene>
<organism evidence="2 3">
    <name type="scientific">Aspergillus indologenus CBS 114.80</name>
    <dbReference type="NCBI Taxonomy" id="1450541"/>
    <lineage>
        <taxon>Eukaryota</taxon>
        <taxon>Fungi</taxon>
        <taxon>Dikarya</taxon>
        <taxon>Ascomycota</taxon>
        <taxon>Pezizomycotina</taxon>
        <taxon>Eurotiomycetes</taxon>
        <taxon>Eurotiomycetidae</taxon>
        <taxon>Eurotiales</taxon>
        <taxon>Aspergillaceae</taxon>
        <taxon>Aspergillus</taxon>
        <taxon>Aspergillus subgen. Circumdati</taxon>
    </lineage>
</organism>
<feature type="region of interest" description="Disordered" evidence="1">
    <location>
        <begin position="1"/>
        <end position="23"/>
    </location>
</feature>
<feature type="compositionally biased region" description="Polar residues" evidence="1">
    <location>
        <begin position="113"/>
        <end position="122"/>
    </location>
</feature>
<dbReference type="Proteomes" id="UP000248817">
    <property type="component" value="Unassembled WGS sequence"/>
</dbReference>
<accession>A0A2V5IY50</accession>
<evidence type="ECO:0000313" key="2">
    <source>
        <dbReference type="EMBL" id="PYI25336.1"/>
    </source>
</evidence>
<dbReference type="AlphaFoldDB" id="A0A2V5IY50"/>
<proteinExistence type="predicted"/>
<reference evidence="2 3" key="1">
    <citation type="submission" date="2018-02" db="EMBL/GenBank/DDBJ databases">
        <title>The genomes of Aspergillus section Nigri reveals drivers in fungal speciation.</title>
        <authorList>
            <consortium name="DOE Joint Genome Institute"/>
            <person name="Vesth T.C."/>
            <person name="Nybo J."/>
            <person name="Theobald S."/>
            <person name="Brandl J."/>
            <person name="Frisvad J.C."/>
            <person name="Nielsen K.F."/>
            <person name="Lyhne E.K."/>
            <person name="Kogle M.E."/>
            <person name="Kuo A."/>
            <person name="Riley R."/>
            <person name="Clum A."/>
            <person name="Nolan M."/>
            <person name="Lipzen A."/>
            <person name="Salamov A."/>
            <person name="Henrissat B."/>
            <person name="Wiebenga A."/>
            <person name="De vries R.P."/>
            <person name="Grigoriev I.V."/>
            <person name="Mortensen U.H."/>
            <person name="Andersen M.R."/>
            <person name="Baker S.E."/>
        </authorList>
    </citation>
    <scope>NUCLEOTIDE SEQUENCE [LARGE SCALE GENOMIC DNA]</scope>
    <source>
        <strain evidence="2 3">CBS 114.80</strain>
    </source>
</reference>
<evidence type="ECO:0000313" key="3">
    <source>
        <dbReference type="Proteomes" id="UP000248817"/>
    </source>
</evidence>
<feature type="region of interest" description="Disordered" evidence="1">
    <location>
        <begin position="113"/>
        <end position="139"/>
    </location>
</feature>
<sequence length="139" mass="15448">MKANLVASPSWSTEWRKREGRERARERAGRWSVVGTGSILMILVQNQSISERATGNKQTINGRTGGRTATWSTACHTLCGIEVPQSTWQSRLVIQRASKGTMLDLADFPIQSPNRTHTQTQKGCKLPGLNQFGGPRERQ</sequence>
<keyword evidence="3" id="KW-1185">Reference proteome</keyword>
<dbReference type="EMBL" id="KZ825654">
    <property type="protein sequence ID" value="PYI25336.1"/>
    <property type="molecule type" value="Genomic_DNA"/>
</dbReference>